<feature type="signal peptide" evidence="3">
    <location>
        <begin position="1"/>
        <end position="31"/>
    </location>
</feature>
<evidence type="ECO:0000313" key="6">
    <source>
        <dbReference type="EMBL" id="KAJ1984370.1"/>
    </source>
</evidence>
<dbReference type="Proteomes" id="UP001151582">
    <property type="component" value="Unassembled WGS sequence"/>
</dbReference>
<feature type="transmembrane region" description="Helical" evidence="2">
    <location>
        <begin position="308"/>
        <end position="328"/>
    </location>
</feature>
<feature type="transmembrane region" description="Helical" evidence="2">
    <location>
        <begin position="47"/>
        <end position="69"/>
    </location>
</feature>
<keyword evidence="2" id="KW-1133">Transmembrane helix</keyword>
<dbReference type="PANTHER" id="PTHR31685">
    <property type="entry name" value="INTEGRAL MEMBRANE PROTEIN (AFU_ORTHOLOGUE AFUA_6G12730)-RELATED"/>
    <property type="match status" value="1"/>
</dbReference>
<feature type="chain" id="PRO_5040927764" description="Cytochrome b561 domain-containing protein" evidence="3">
    <location>
        <begin position="32"/>
        <end position="511"/>
    </location>
</feature>
<keyword evidence="2" id="KW-0812">Transmembrane</keyword>
<feature type="transmembrane region" description="Helical" evidence="2">
    <location>
        <begin position="76"/>
        <end position="94"/>
    </location>
</feature>
<evidence type="ECO:0000313" key="7">
    <source>
        <dbReference type="Proteomes" id="UP001151582"/>
    </source>
</evidence>
<feature type="transmembrane region" description="Helical" evidence="2">
    <location>
        <begin position="152"/>
        <end position="173"/>
    </location>
</feature>
<feature type="transmembrane region" description="Helical" evidence="2">
    <location>
        <begin position="386"/>
        <end position="408"/>
    </location>
</feature>
<proteinExistence type="predicted"/>
<feature type="transmembrane region" description="Helical" evidence="2">
    <location>
        <begin position="280"/>
        <end position="296"/>
    </location>
</feature>
<feature type="transmembrane region" description="Helical" evidence="2">
    <location>
        <begin position="349"/>
        <end position="366"/>
    </location>
</feature>
<dbReference type="InterPro" id="IPR018827">
    <property type="entry name" value="YTP1_C"/>
</dbReference>
<organism evidence="6 7">
    <name type="scientific">Dimargaris verticillata</name>
    <dbReference type="NCBI Taxonomy" id="2761393"/>
    <lineage>
        <taxon>Eukaryota</taxon>
        <taxon>Fungi</taxon>
        <taxon>Fungi incertae sedis</taxon>
        <taxon>Zoopagomycota</taxon>
        <taxon>Kickxellomycotina</taxon>
        <taxon>Dimargaritomycetes</taxon>
        <taxon>Dimargaritales</taxon>
        <taxon>Dimargaritaceae</taxon>
        <taxon>Dimargaris</taxon>
    </lineage>
</organism>
<evidence type="ECO:0000259" key="4">
    <source>
        <dbReference type="Pfam" id="PF10348"/>
    </source>
</evidence>
<dbReference type="OrthoDB" id="4137487at2759"/>
<dbReference type="AlphaFoldDB" id="A0A9W8B4W1"/>
<feature type="transmembrane region" description="Helical" evidence="2">
    <location>
        <begin position="114"/>
        <end position="131"/>
    </location>
</feature>
<dbReference type="Gene3D" id="1.20.120.1770">
    <property type="match status" value="1"/>
</dbReference>
<protein>
    <recommendedName>
        <fullName evidence="8">Cytochrome b561 domain-containing protein</fullName>
    </recommendedName>
</protein>
<dbReference type="InterPro" id="IPR018825">
    <property type="entry name" value="DUF2427"/>
</dbReference>
<keyword evidence="2" id="KW-0472">Membrane</keyword>
<dbReference type="EMBL" id="JANBQB010000021">
    <property type="protein sequence ID" value="KAJ1984370.1"/>
    <property type="molecule type" value="Genomic_DNA"/>
</dbReference>
<feature type="domain" description="Protein YTP1-like C-terminal" evidence="5">
    <location>
        <begin position="161"/>
        <end position="408"/>
    </location>
</feature>
<dbReference type="Pfam" id="PF10355">
    <property type="entry name" value="Ytp1"/>
    <property type="match status" value="1"/>
</dbReference>
<comment type="caution">
    <text evidence="6">The sequence shown here is derived from an EMBL/GenBank/DDBJ whole genome shotgun (WGS) entry which is preliminary data.</text>
</comment>
<accession>A0A9W8B4W1</accession>
<evidence type="ECO:0000256" key="3">
    <source>
        <dbReference type="SAM" id="SignalP"/>
    </source>
</evidence>
<dbReference type="PANTHER" id="PTHR31685:SF2">
    <property type="entry name" value="PROTEIN YTP1"/>
    <property type="match status" value="1"/>
</dbReference>
<keyword evidence="7" id="KW-1185">Reference proteome</keyword>
<feature type="region of interest" description="Disordered" evidence="1">
    <location>
        <begin position="474"/>
        <end position="511"/>
    </location>
</feature>
<evidence type="ECO:0000256" key="2">
    <source>
        <dbReference type="SAM" id="Phobius"/>
    </source>
</evidence>
<dbReference type="Pfam" id="PF10348">
    <property type="entry name" value="DUF2427"/>
    <property type="match status" value="1"/>
</dbReference>
<keyword evidence="3" id="KW-0732">Signal</keyword>
<name>A0A9W8B4W1_9FUNG</name>
<feature type="domain" description="DUF2427" evidence="4">
    <location>
        <begin position="39"/>
        <end position="132"/>
    </location>
</feature>
<sequence length="511" mass="56913">MPRGWLTTPSSLVTAAMLLLLLTHGPLVAHGHSGHTGKETSHDIDTTLWLHVVFMGLAYGVIFPVGTVLGIVKHKLHVPLQAVGVCLVVVGYFLGHFHQGRHFGESAHVSFSRFVLLALGLQAGCGIYLKLHLERRFKRDPLRPFIKPIHRYLGLLTTLVAWVQVLLGFIAMSGFCYADHFGQCLAHFIMGSSFVWYGVWMLFSLTLAGSWLRSKGRSPEFYDSVAILAWGIFNTFTEHRWNEAWTHKDLQHTAMGILWWAGGLVGVVMTWRTSPDSRSMIPSLIILFTGLAMGAHHQHTEFSTKIHAFFGGSLTIAGVTRIIELVLLTQPRPHRPTAPGASLDPPIQPFQYIPVFFLMLSGTMFMSANEESLHTLMDWGADPASYALLIVSVAFMLFFVALSLINLYKRLREPQLNLGQYQVVGVNDLAPPYGPTDHPHSGAHFPYEPRHSHSPYPPDAAEAYTQTIFDIASRSSLEDDDPQSAVILREELEMSPVGRAPQRPRLSEAEK</sequence>
<evidence type="ECO:0000259" key="5">
    <source>
        <dbReference type="Pfam" id="PF10355"/>
    </source>
</evidence>
<dbReference type="CDD" id="cd08760">
    <property type="entry name" value="Cyt_b561_FRRS1_like"/>
    <property type="match status" value="1"/>
</dbReference>
<evidence type="ECO:0000256" key="1">
    <source>
        <dbReference type="SAM" id="MobiDB-lite"/>
    </source>
</evidence>
<reference evidence="6" key="1">
    <citation type="submission" date="2022-07" db="EMBL/GenBank/DDBJ databases">
        <title>Phylogenomic reconstructions and comparative analyses of Kickxellomycotina fungi.</title>
        <authorList>
            <person name="Reynolds N.K."/>
            <person name="Stajich J.E."/>
            <person name="Barry K."/>
            <person name="Grigoriev I.V."/>
            <person name="Crous P."/>
            <person name="Smith M.E."/>
        </authorList>
    </citation>
    <scope>NUCLEOTIDE SEQUENCE</scope>
    <source>
        <strain evidence="6">RSA 567</strain>
    </source>
</reference>
<evidence type="ECO:0008006" key="8">
    <source>
        <dbReference type="Google" id="ProtNLM"/>
    </source>
</evidence>
<feature type="transmembrane region" description="Helical" evidence="2">
    <location>
        <begin position="185"/>
        <end position="209"/>
    </location>
</feature>
<gene>
    <name evidence="6" type="ORF">H4R34_000686</name>
</gene>